<feature type="signal peptide" evidence="2">
    <location>
        <begin position="1"/>
        <end position="24"/>
    </location>
</feature>
<organism evidence="4 5">
    <name type="scientific">Hyphococcus luteus</name>
    <dbReference type="NCBI Taxonomy" id="2058213"/>
    <lineage>
        <taxon>Bacteria</taxon>
        <taxon>Pseudomonadati</taxon>
        <taxon>Pseudomonadota</taxon>
        <taxon>Alphaproteobacteria</taxon>
        <taxon>Parvularculales</taxon>
        <taxon>Parvularculaceae</taxon>
        <taxon>Hyphococcus</taxon>
    </lineage>
</organism>
<feature type="region of interest" description="Disordered" evidence="1">
    <location>
        <begin position="28"/>
        <end position="58"/>
    </location>
</feature>
<dbReference type="RefSeq" id="WP_104828031.1">
    <property type="nucleotide sequence ID" value="NZ_PJCH01000001.1"/>
</dbReference>
<dbReference type="Gene3D" id="2.30.42.10">
    <property type="match status" value="1"/>
</dbReference>
<dbReference type="GO" id="GO:0006508">
    <property type="term" value="P:proteolysis"/>
    <property type="evidence" value="ECO:0007669"/>
    <property type="project" value="InterPro"/>
</dbReference>
<name>A0A2S7KA23_9PROT</name>
<dbReference type="Pfam" id="PF03572">
    <property type="entry name" value="Peptidase_S41"/>
    <property type="match status" value="1"/>
</dbReference>
<evidence type="ECO:0000313" key="5">
    <source>
        <dbReference type="Proteomes" id="UP000239504"/>
    </source>
</evidence>
<evidence type="ECO:0000313" key="4">
    <source>
        <dbReference type="EMBL" id="PQA89328.1"/>
    </source>
</evidence>
<dbReference type="Proteomes" id="UP000239504">
    <property type="component" value="Unassembled WGS sequence"/>
</dbReference>
<sequence>MTPPVCPKAAHAFFASMAFMLAAACGGGSDPQPSTGSSTPPPPTGGGSTDPTWTSGVYAPSSQYVNRCETVRTGVDIEGDPFPDMAGSTLYENFFLRSWTHETYLWNDEVADRDPANYNDPVQYFAQLKTTAQTASGKDKDQFHFSQPTEDFLRERNAAPFASYGAVFFAFSVAPPRDVRVSYTEPGTPASEEIMGQPNLQRGSKILEIDGVDVVNTNTQSEIDALNAALFPENAGEMHTFVVEDPGSAGTRTVMLAAADISPSAVNLTDVIDTGTGKVGYAHITTFSPYDSEQQIADAIAALSADGVSDLVLDLRYNGGGLLAIASQLGFMVAGDAQTNGKTFERLQFNDDAGGVNPVTGETDNSTPFYSATVGFSSLAAGTPLTSLDLSRVFILTTENTCSASESVINALRGVDVEVVLIGEGTCGKPFGFYPESNCGQTYFSIQFQGVNDKDFGDYTDGFIAANSSETYGVRVAGCAIADDYDHDLGDPVEAMLAAALQYRDMGSCPSPSVVAGITTSSVKTAEKPAELTPGLNVMRHNRDMRMPE</sequence>
<keyword evidence="5" id="KW-1185">Reference proteome</keyword>
<dbReference type="InterPro" id="IPR005151">
    <property type="entry name" value="Tail-specific_protease"/>
</dbReference>
<evidence type="ECO:0000256" key="1">
    <source>
        <dbReference type="SAM" id="MobiDB-lite"/>
    </source>
</evidence>
<evidence type="ECO:0000259" key="3">
    <source>
        <dbReference type="PROSITE" id="PS50106"/>
    </source>
</evidence>
<dbReference type="InterPro" id="IPR041613">
    <property type="entry name" value="Pept_S41_N"/>
</dbReference>
<reference evidence="4 5" key="1">
    <citation type="submission" date="2017-12" db="EMBL/GenBank/DDBJ databases">
        <authorList>
            <person name="Hurst M.R.H."/>
        </authorList>
    </citation>
    <scope>NUCLEOTIDE SEQUENCE [LARGE SCALE GENOMIC DNA]</scope>
    <source>
        <strain evidence="4 5">SY-3-19</strain>
    </source>
</reference>
<dbReference type="InterPro" id="IPR036034">
    <property type="entry name" value="PDZ_sf"/>
</dbReference>
<feature type="domain" description="PDZ" evidence="3">
    <location>
        <begin position="165"/>
        <end position="229"/>
    </location>
</feature>
<dbReference type="Gene3D" id="3.90.226.10">
    <property type="entry name" value="2-enoyl-CoA Hydratase, Chain A, domain 1"/>
    <property type="match status" value="1"/>
</dbReference>
<dbReference type="EMBL" id="PJCH01000001">
    <property type="protein sequence ID" value="PQA89328.1"/>
    <property type="molecule type" value="Genomic_DNA"/>
</dbReference>
<dbReference type="SUPFAM" id="SSF50156">
    <property type="entry name" value="PDZ domain-like"/>
    <property type="match status" value="1"/>
</dbReference>
<gene>
    <name evidence="4" type="ORF">CW354_00155</name>
</gene>
<dbReference type="AlphaFoldDB" id="A0A2S7KA23"/>
<dbReference type="GO" id="GO:0007165">
    <property type="term" value="P:signal transduction"/>
    <property type="evidence" value="ECO:0007669"/>
    <property type="project" value="TreeGrafter"/>
</dbReference>
<dbReference type="GO" id="GO:0030288">
    <property type="term" value="C:outer membrane-bounded periplasmic space"/>
    <property type="evidence" value="ECO:0007669"/>
    <property type="project" value="TreeGrafter"/>
</dbReference>
<dbReference type="PANTHER" id="PTHR32060:SF30">
    <property type="entry name" value="CARBOXY-TERMINAL PROCESSING PROTEASE CTPA"/>
    <property type="match status" value="1"/>
</dbReference>
<dbReference type="Pfam" id="PF18294">
    <property type="entry name" value="Pept_S41_N"/>
    <property type="match status" value="1"/>
</dbReference>
<feature type="compositionally biased region" description="Low complexity" evidence="1">
    <location>
        <begin position="28"/>
        <end position="38"/>
    </location>
</feature>
<dbReference type="GO" id="GO:0008236">
    <property type="term" value="F:serine-type peptidase activity"/>
    <property type="evidence" value="ECO:0007669"/>
    <property type="project" value="InterPro"/>
</dbReference>
<protein>
    <submittedName>
        <fullName evidence="4">Peptidase</fullName>
    </submittedName>
</protein>
<dbReference type="InterPro" id="IPR029045">
    <property type="entry name" value="ClpP/crotonase-like_dom_sf"/>
</dbReference>
<accession>A0A2S7KA23</accession>
<dbReference type="PROSITE" id="PS50106">
    <property type="entry name" value="PDZ"/>
    <property type="match status" value="1"/>
</dbReference>
<keyword evidence="2" id="KW-0732">Signal</keyword>
<feature type="chain" id="PRO_5015584960" evidence="2">
    <location>
        <begin position="25"/>
        <end position="549"/>
    </location>
</feature>
<dbReference type="OrthoDB" id="7168509at2"/>
<comment type="caution">
    <text evidence="4">The sequence shown here is derived from an EMBL/GenBank/DDBJ whole genome shotgun (WGS) entry which is preliminary data.</text>
</comment>
<dbReference type="PANTHER" id="PTHR32060">
    <property type="entry name" value="TAIL-SPECIFIC PROTEASE"/>
    <property type="match status" value="1"/>
</dbReference>
<dbReference type="SUPFAM" id="SSF52096">
    <property type="entry name" value="ClpP/crotonase"/>
    <property type="match status" value="1"/>
</dbReference>
<dbReference type="GO" id="GO:0004175">
    <property type="term" value="F:endopeptidase activity"/>
    <property type="evidence" value="ECO:0007669"/>
    <property type="project" value="TreeGrafter"/>
</dbReference>
<dbReference type="Gene3D" id="3.30.750.170">
    <property type="match status" value="1"/>
</dbReference>
<evidence type="ECO:0000256" key="2">
    <source>
        <dbReference type="SAM" id="SignalP"/>
    </source>
</evidence>
<dbReference type="InterPro" id="IPR001478">
    <property type="entry name" value="PDZ"/>
</dbReference>
<proteinExistence type="predicted"/>